<evidence type="ECO:0000256" key="1">
    <source>
        <dbReference type="SAM" id="Phobius"/>
    </source>
</evidence>
<dbReference type="GeneID" id="8250566"/>
<feature type="transmembrane region" description="Helical" evidence="1">
    <location>
        <begin position="103"/>
        <end position="126"/>
    </location>
</feature>
<dbReference type="OrthoDB" id="10499902at2759"/>
<keyword evidence="1" id="KW-0472">Membrane</keyword>
<dbReference type="InParanoid" id="C1FE57"/>
<gene>
    <name evidence="2" type="ORF">MICPUN_55315</name>
</gene>
<feature type="transmembrane region" description="Helical" evidence="1">
    <location>
        <begin position="162"/>
        <end position="182"/>
    </location>
</feature>
<evidence type="ECO:0000313" key="3">
    <source>
        <dbReference type="Proteomes" id="UP000002009"/>
    </source>
</evidence>
<organism evidence="2 3">
    <name type="scientific">Micromonas commoda (strain RCC299 / NOUM17 / CCMP2709)</name>
    <name type="common">Picoplanktonic green alga</name>
    <dbReference type="NCBI Taxonomy" id="296587"/>
    <lineage>
        <taxon>Eukaryota</taxon>
        <taxon>Viridiplantae</taxon>
        <taxon>Chlorophyta</taxon>
        <taxon>Mamiellophyceae</taxon>
        <taxon>Mamiellales</taxon>
        <taxon>Mamiellaceae</taxon>
        <taxon>Micromonas</taxon>
    </lineage>
</organism>
<feature type="transmembrane region" description="Helical" evidence="1">
    <location>
        <begin position="34"/>
        <end position="53"/>
    </location>
</feature>
<dbReference type="RefSeq" id="XP_002507249.1">
    <property type="nucleotide sequence ID" value="XM_002507203.1"/>
</dbReference>
<evidence type="ECO:0000313" key="2">
    <source>
        <dbReference type="EMBL" id="ACO68507.1"/>
    </source>
</evidence>
<sequence length="248" mass="28160">MSGVTPHLLTLHPNVLGGCFGECAPRDAGQPHSYGTLLVLLEYVLFVLISLSGGFSPPKNISICGYLELLPDWIAFFYFHVAACGVDSTIWHIVMTVKKEPHILLAAIQMVSGVACAGALLGFSVFPRCLWERHQSCVLLWVYATSFTMFLMFLRDSRKEKYSAIPLMCWSLGAFFCNLFYYESTFRFYAAEGMTILAYIMWCSSLQHLHGRKLKMTYVFLVNGLEAAIIMKFYRYNQHHVCKESGNW</sequence>
<keyword evidence="1" id="KW-1133">Transmembrane helix</keyword>
<dbReference type="OMA" id="PNISICG"/>
<protein>
    <submittedName>
        <fullName evidence="2">Uncharacterized protein</fullName>
    </submittedName>
</protein>
<proteinExistence type="predicted"/>
<feature type="transmembrane region" description="Helical" evidence="1">
    <location>
        <begin position="188"/>
        <end position="206"/>
    </location>
</feature>
<dbReference type="Proteomes" id="UP000002009">
    <property type="component" value="Chromosome 1"/>
</dbReference>
<dbReference type="AlphaFoldDB" id="C1FE57"/>
<feature type="transmembrane region" description="Helical" evidence="1">
    <location>
        <begin position="138"/>
        <end position="155"/>
    </location>
</feature>
<keyword evidence="3" id="KW-1185">Reference proteome</keyword>
<dbReference type="KEGG" id="mis:MICPUN_55315"/>
<reference evidence="2 3" key="1">
    <citation type="journal article" date="2009" name="Science">
        <title>Green evolution and dynamic adaptations revealed by genomes of the marine picoeukaryotes Micromonas.</title>
        <authorList>
            <person name="Worden A.Z."/>
            <person name="Lee J.H."/>
            <person name="Mock T."/>
            <person name="Rouze P."/>
            <person name="Simmons M.P."/>
            <person name="Aerts A.L."/>
            <person name="Allen A.E."/>
            <person name="Cuvelier M.L."/>
            <person name="Derelle E."/>
            <person name="Everett M.V."/>
            <person name="Foulon E."/>
            <person name="Grimwood J."/>
            <person name="Gundlach H."/>
            <person name="Henrissat B."/>
            <person name="Napoli C."/>
            <person name="McDonald S.M."/>
            <person name="Parker M.S."/>
            <person name="Rombauts S."/>
            <person name="Salamov A."/>
            <person name="Von Dassow P."/>
            <person name="Badger J.H."/>
            <person name="Coutinho P.M."/>
            <person name="Demir E."/>
            <person name="Dubchak I."/>
            <person name="Gentemann C."/>
            <person name="Eikrem W."/>
            <person name="Gready J.E."/>
            <person name="John U."/>
            <person name="Lanier W."/>
            <person name="Lindquist E.A."/>
            <person name="Lucas S."/>
            <person name="Mayer K.F."/>
            <person name="Moreau H."/>
            <person name="Not F."/>
            <person name="Otillar R."/>
            <person name="Panaud O."/>
            <person name="Pangilinan J."/>
            <person name="Paulsen I."/>
            <person name="Piegu B."/>
            <person name="Poliakov A."/>
            <person name="Robbens S."/>
            <person name="Schmutz J."/>
            <person name="Toulza E."/>
            <person name="Wyss T."/>
            <person name="Zelensky A."/>
            <person name="Zhou K."/>
            <person name="Armbrust E.V."/>
            <person name="Bhattacharya D."/>
            <person name="Goodenough U.W."/>
            <person name="Van de Peer Y."/>
            <person name="Grigoriev I.V."/>
        </authorList>
    </citation>
    <scope>NUCLEOTIDE SEQUENCE [LARGE SCALE GENOMIC DNA]</scope>
    <source>
        <strain evidence="3">RCC299 / NOUM17</strain>
    </source>
</reference>
<dbReference type="EMBL" id="CP001574">
    <property type="protein sequence ID" value="ACO68507.1"/>
    <property type="molecule type" value="Genomic_DNA"/>
</dbReference>
<accession>C1FE57</accession>
<keyword evidence="1" id="KW-0812">Transmembrane</keyword>
<name>C1FE57_MICCC</name>